<evidence type="ECO:0000256" key="5">
    <source>
        <dbReference type="SAM" id="MobiDB-lite"/>
    </source>
</evidence>
<keyword evidence="1" id="KW-0805">Transcription regulation</keyword>
<organism evidence="7 8">
    <name type="scientific">Septoria linicola</name>
    <dbReference type="NCBI Taxonomy" id="215465"/>
    <lineage>
        <taxon>Eukaryota</taxon>
        <taxon>Fungi</taxon>
        <taxon>Dikarya</taxon>
        <taxon>Ascomycota</taxon>
        <taxon>Pezizomycotina</taxon>
        <taxon>Dothideomycetes</taxon>
        <taxon>Dothideomycetidae</taxon>
        <taxon>Mycosphaerellales</taxon>
        <taxon>Mycosphaerellaceae</taxon>
        <taxon>Septoria</taxon>
    </lineage>
</organism>
<dbReference type="Pfam" id="PF00172">
    <property type="entry name" value="Zn_clus"/>
    <property type="match status" value="1"/>
</dbReference>
<dbReference type="InterPro" id="IPR036864">
    <property type="entry name" value="Zn2-C6_fun-type_DNA-bd_sf"/>
</dbReference>
<accession>A0A9Q9AXG2</accession>
<dbReference type="EMBL" id="CP099427">
    <property type="protein sequence ID" value="USW57742.1"/>
    <property type="molecule type" value="Genomic_DNA"/>
</dbReference>
<dbReference type="PANTHER" id="PTHR31069:SF32">
    <property type="entry name" value="ARGININE METABOLISM REGULATION PROTEIN II"/>
    <property type="match status" value="1"/>
</dbReference>
<dbReference type="InterPro" id="IPR004330">
    <property type="entry name" value="FAR1_DNA_bnd_dom"/>
</dbReference>
<gene>
    <name evidence="7" type="ORF">Slin15195_G110610</name>
</gene>
<dbReference type="Gene3D" id="4.10.240.10">
    <property type="entry name" value="Zn(2)-C6 fungal-type DNA-binding domain"/>
    <property type="match status" value="1"/>
</dbReference>
<keyword evidence="3" id="KW-0804">Transcription</keyword>
<feature type="region of interest" description="Disordered" evidence="5">
    <location>
        <begin position="423"/>
        <end position="478"/>
    </location>
</feature>
<evidence type="ECO:0000313" key="7">
    <source>
        <dbReference type="EMBL" id="USW57742.1"/>
    </source>
</evidence>
<dbReference type="AlphaFoldDB" id="A0A9Q9AXG2"/>
<dbReference type="GO" id="GO:0003677">
    <property type="term" value="F:DNA binding"/>
    <property type="evidence" value="ECO:0007669"/>
    <property type="project" value="UniProtKB-KW"/>
</dbReference>
<dbReference type="PROSITE" id="PS50048">
    <property type="entry name" value="ZN2_CY6_FUNGAL_2"/>
    <property type="match status" value="1"/>
</dbReference>
<evidence type="ECO:0000256" key="3">
    <source>
        <dbReference type="ARBA" id="ARBA00023163"/>
    </source>
</evidence>
<reference evidence="7" key="1">
    <citation type="submission" date="2022-06" db="EMBL/GenBank/DDBJ databases">
        <title>Complete genome sequences of two strains of the flax pathogen Septoria linicola.</title>
        <authorList>
            <person name="Lapalu N."/>
            <person name="Simon A."/>
            <person name="Demenou B."/>
            <person name="Paumier D."/>
            <person name="Guillot M.-P."/>
            <person name="Gout L."/>
            <person name="Valade R."/>
        </authorList>
    </citation>
    <scope>NUCLEOTIDE SEQUENCE</scope>
    <source>
        <strain evidence="7">SE15195</strain>
    </source>
</reference>
<keyword evidence="4" id="KW-0539">Nucleus</keyword>
<evidence type="ECO:0000256" key="2">
    <source>
        <dbReference type="ARBA" id="ARBA00023125"/>
    </source>
</evidence>
<protein>
    <submittedName>
        <fullName evidence="7">Zn(2)-C6 fungal-type DNA-binding domain, FAR1 DNA binding domain-containing protein</fullName>
    </submittedName>
</protein>
<evidence type="ECO:0000313" key="8">
    <source>
        <dbReference type="Proteomes" id="UP001056384"/>
    </source>
</evidence>
<dbReference type="Proteomes" id="UP001056384">
    <property type="component" value="Chromosome 10"/>
</dbReference>
<feature type="compositionally biased region" description="Low complexity" evidence="5">
    <location>
        <begin position="442"/>
        <end position="465"/>
    </location>
</feature>
<evidence type="ECO:0000256" key="1">
    <source>
        <dbReference type="ARBA" id="ARBA00023015"/>
    </source>
</evidence>
<feature type="compositionally biased region" description="Acidic residues" evidence="5">
    <location>
        <begin position="169"/>
        <end position="185"/>
    </location>
</feature>
<dbReference type="SMART" id="SM00066">
    <property type="entry name" value="GAL4"/>
    <property type="match status" value="1"/>
</dbReference>
<sequence length="780" mass="86519">MNGQHPQQQYPRFPAPPQQQQQQQQQQQAHQQEAQNSSYGGYSTTAAPPYQTVQYTYPTPLTGLQRPQQHPPPQPSQYFQALPQGAPTTTRRRQPSQKQRQQSTPQPPTLGSLDQHNGRSSLPFSPGNGPGAPPPERNSPPPGFEEELMNALQNRTDDGDPPAATRANDEDEDDDDQDVVDEDEPVYQLPPPPENEYADEVELEKAIHAWSLEHGYELVRRASKKNAKGQLYKRYYHCSKHGRVSSNKTPEKDKVRVNRKSNRIGCPMSLAAVSVNPHDPTGNWQIRLRKAHHNHPAVEANELAGHRRRARFGAVEKAVDGLFAINTSTNDVLKFLQRTQPEGLFKRTDVANMKLKFKKHGTCANQAESGHAEVTPQTTPSAAQKGFPSACNTCRGRKSKCDSQRPNCGSCLKSGAVCTYDHVPTSRSSQQQPLPPAPPNRPQQQTPTASSARARQPQRQALAGAADDDVMQIDPPQPNFQIPPDNGHMNPMNQATSQAAQAQQVFAAIAAFQQEHITPTRLDLNSSAVEVLASSTCGNGDSYRSAIPQYFSIGGDWKKYKEAFESAAVKENCVDVLLGHKKEPDKPKPAEGEAGIEVEVHNEYIKQLAIFKRRNEMLKQGLRDTLAPALWNRVKPYHNASGMWTALEDMCCPRGSDQAYARFNDILYVTLANCGGNLDHYIHTIELKWTEFNELANTHESRRSSSQLNMSAAEVLKRKVAGNGTIPEEMLCFLFLRNLGPQHQNLAANMCVANNIGGFGSGERCGFRGLCAQVKRRFEP</sequence>
<dbReference type="PROSITE" id="PS00463">
    <property type="entry name" value="ZN2_CY6_FUNGAL_1"/>
    <property type="match status" value="1"/>
</dbReference>
<keyword evidence="2 7" id="KW-0238">DNA-binding</keyword>
<feature type="domain" description="Zn(2)-C6 fungal-type" evidence="6">
    <location>
        <begin position="390"/>
        <end position="420"/>
    </location>
</feature>
<keyword evidence="8" id="KW-1185">Reference proteome</keyword>
<name>A0A9Q9AXG2_9PEZI</name>
<feature type="region of interest" description="Disordered" evidence="5">
    <location>
        <begin position="368"/>
        <end position="389"/>
    </location>
</feature>
<dbReference type="GO" id="GO:0000981">
    <property type="term" value="F:DNA-binding transcription factor activity, RNA polymerase II-specific"/>
    <property type="evidence" value="ECO:0007669"/>
    <property type="project" value="InterPro"/>
</dbReference>
<dbReference type="GO" id="GO:0008270">
    <property type="term" value="F:zinc ion binding"/>
    <property type="evidence" value="ECO:0007669"/>
    <property type="project" value="InterPro"/>
</dbReference>
<dbReference type="PANTHER" id="PTHR31069">
    <property type="entry name" value="OLEATE-ACTIVATED TRANSCRIPTION FACTOR 1-RELATED"/>
    <property type="match status" value="1"/>
</dbReference>
<evidence type="ECO:0000256" key="4">
    <source>
        <dbReference type="ARBA" id="ARBA00023242"/>
    </source>
</evidence>
<proteinExistence type="predicted"/>
<dbReference type="CDD" id="cd00067">
    <property type="entry name" value="GAL4"/>
    <property type="match status" value="1"/>
</dbReference>
<feature type="compositionally biased region" description="Pro residues" evidence="5">
    <location>
        <begin position="131"/>
        <end position="143"/>
    </location>
</feature>
<dbReference type="InterPro" id="IPR001138">
    <property type="entry name" value="Zn2Cys6_DnaBD"/>
</dbReference>
<evidence type="ECO:0000259" key="6">
    <source>
        <dbReference type="PROSITE" id="PS50048"/>
    </source>
</evidence>
<dbReference type="InterPro" id="IPR050675">
    <property type="entry name" value="OAF3"/>
</dbReference>
<dbReference type="SUPFAM" id="SSF57701">
    <property type="entry name" value="Zn2/Cys6 DNA-binding domain"/>
    <property type="match status" value="1"/>
</dbReference>
<feature type="region of interest" description="Disordered" evidence="5">
    <location>
        <begin position="1"/>
        <end position="195"/>
    </location>
</feature>
<dbReference type="Pfam" id="PF03101">
    <property type="entry name" value="FAR1"/>
    <property type="match status" value="1"/>
</dbReference>
<feature type="compositionally biased region" description="Polar residues" evidence="5">
    <location>
        <begin position="112"/>
        <end position="123"/>
    </location>
</feature>
<feature type="compositionally biased region" description="Polar residues" evidence="5">
    <location>
        <begin position="36"/>
        <end position="59"/>
    </location>
</feature>
<feature type="compositionally biased region" description="Low complexity" evidence="5">
    <location>
        <begin position="1"/>
        <end position="35"/>
    </location>
</feature>